<organism evidence="3 4">
    <name type="scientific">Babesia gibsoni</name>
    <dbReference type="NCBI Taxonomy" id="33632"/>
    <lineage>
        <taxon>Eukaryota</taxon>
        <taxon>Sar</taxon>
        <taxon>Alveolata</taxon>
        <taxon>Apicomplexa</taxon>
        <taxon>Aconoidasida</taxon>
        <taxon>Piroplasmida</taxon>
        <taxon>Babesiidae</taxon>
        <taxon>Babesia</taxon>
    </lineage>
</organism>
<name>A0AAD8PG04_BABGI</name>
<dbReference type="Gene3D" id="1.10.238.10">
    <property type="entry name" value="EF-hand"/>
    <property type="match status" value="1"/>
</dbReference>
<feature type="region of interest" description="Disordered" evidence="1">
    <location>
        <begin position="693"/>
        <end position="718"/>
    </location>
</feature>
<dbReference type="GO" id="GO:0005509">
    <property type="term" value="F:calcium ion binding"/>
    <property type="evidence" value="ECO:0007669"/>
    <property type="project" value="InterPro"/>
</dbReference>
<dbReference type="GO" id="GO:0005737">
    <property type="term" value="C:cytoplasm"/>
    <property type="evidence" value="ECO:0007669"/>
    <property type="project" value="TreeGrafter"/>
</dbReference>
<feature type="domain" description="EF-hand" evidence="2">
    <location>
        <begin position="283"/>
        <end position="318"/>
    </location>
</feature>
<feature type="compositionally biased region" description="Low complexity" evidence="1">
    <location>
        <begin position="574"/>
        <end position="585"/>
    </location>
</feature>
<dbReference type="AlphaFoldDB" id="A0AAD8PG04"/>
<proteinExistence type="predicted"/>
<evidence type="ECO:0000256" key="1">
    <source>
        <dbReference type="SAM" id="MobiDB-lite"/>
    </source>
</evidence>
<dbReference type="InterPro" id="IPR006186">
    <property type="entry name" value="Ser/Thr-sp_prot-phosphatase"/>
</dbReference>
<gene>
    <name evidence="3" type="ORF">BgAZ_104790</name>
</gene>
<dbReference type="PANTHER" id="PTHR11668:SF509">
    <property type="entry name" value="SERINE_THREONINE-PROTEIN PHOSPHATASE"/>
    <property type="match status" value="1"/>
</dbReference>
<dbReference type="SUPFAM" id="SSF56300">
    <property type="entry name" value="Metallo-dependent phosphatases"/>
    <property type="match status" value="1"/>
</dbReference>
<sequence>MTGEAAFASQSLSRTGSEEFSTGLVTIEKTQGPSVGPMTKLDSDRLMQLGSMGDIYKLASVDFSAAAFNGSRASFTQWHSQGNLLMEMKRADRRMRHESNALFDGNSSDSGAESEFGVMRIVANPDQESENANRDMHDVFFTKDSKLHPVNNDVVRFLLKTFRNMDEAKLISAPFELKSQIEEFRSRIFDTINKEFHSLTLCEALLTVAFNHYAGHTRPGFMTIDEYTAMMKVYHGVFSNDGMTRFVFDSMDRKRKGVIALNDFIAGMLSCSPRALHKVNSPSGRLRLQHIFRAYDVKRKGYLNVADVRSMLEHIHNNSQRAAAVKDDAISPKASPYRQVIPTSNTSEDSGRQIDETMDAIMSGYENGFGYDAFYTCVNNGTIRDTHLLLRSEVDFSEMIGKHLIHALSHIVVTSDVAMPKETIPADVMNNRMMTQPLKPQLPLEPVQPKPADRVNRPSLWSTVNSPRNSERTVQSPPMQPVTFPRDDGQRLVQSARGKTVAPEPSITASARDRFTMAVSNMERKPLFHQAGHKSNPVDAHNFLSAADNLFKKNKPFSTASDYTSKSTESIAGSSTFTRVSSVTTQGSTIASSGIHTDTTHHGGDVLGGEPQPPKPVHSLTNIKAPVTQISPGYSAAFTYRNSIEEDGDGGLQKKHLLNKAPEKLTQQEMPKPAEPAEDKTDAVPTAEIECEPAKDESIPEVPPEVPQQKEVAEDVVEEPTEVVVEKVIEETATELPQQEQEEEDAFLPQGNDIIRKDSDSTSAEDDVPQKHTKDIGSIYLNRDIELDTLLTRRITDLVRRYRARFVGFNSAMLSDYEVALKFFGKVYARTFKVDDYNAAFETFPWCSYSEMVELFDVAAGLVKKEPALHTIQGSVQIHGPLNGNVFTLIESFNTLGWPVHGPTVGEKDGHAGQYAKGEATKLLFLGNLVGDVQGYSLETLMVLLALKILFPYHIYLLRGSRESRKRDYKSTLFREIHSKLERNAQLVKLATDEALILQSAHELYHRVHDIFDVMSVAACIEDTILCVHGALPKTFRSLEPLRQMRKPIKLEKCNTKTEANSHVRHAIFGTFSQIDGSQREDVIAPCFNHDEFKYSLKRAGMSMLITAGSVDDRGYNYMYGERLLQMGSCTPGATYSVAHLRQHRRKHFFLTHRSIEAP</sequence>
<dbReference type="PRINTS" id="PR00114">
    <property type="entry name" value="STPHPHTASE"/>
</dbReference>
<keyword evidence="4" id="KW-1185">Reference proteome</keyword>
<comment type="caution">
    <text evidence="3">The sequence shown here is derived from an EMBL/GenBank/DDBJ whole genome shotgun (WGS) entry which is preliminary data.</text>
</comment>
<dbReference type="EMBL" id="JAVEPI010000001">
    <property type="protein sequence ID" value="KAK1444573.1"/>
    <property type="molecule type" value="Genomic_DNA"/>
</dbReference>
<dbReference type="InterPro" id="IPR002048">
    <property type="entry name" value="EF_hand_dom"/>
</dbReference>
<dbReference type="InterPro" id="IPR011992">
    <property type="entry name" value="EF-hand-dom_pair"/>
</dbReference>
<feature type="compositionally biased region" description="Polar residues" evidence="1">
    <location>
        <begin position="459"/>
        <end position="477"/>
    </location>
</feature>
<dbReference type="Gene3D" id="3.60.21.10">
    <property type="match status" value="1"/>
</dbReference>
<protein>
    <submittedName>
        <fullName evidence="3">Serine/threonine phosphatase domain containing protein</fullName>
    </submittedName>
</protein>
<feature type="region of interest" description="Disordered" evidence="1">
    <location>
        <begin position="735"/>
        <end position="771"/>
    </location>
</feature>
<dbReference type="GO" id="GO:0004722">
    <property type="term" value="F:protein serine/threonine phosphatase activity"/>
    <property type="evidence" value="ECO:0007669"/>
    <property type="project" value="TreeGrafter"/>
</dbReference>
<accession>A0AAD8PG04</accession>
<feature type="region of interest" description="Disordered" evidence="1">
    <location>
        <begin position="446"/>
        <end position="486"/>
    </location>
</feature>
<evidence type="ECO:0000313" key="3">
    <source>
        <dbReference type="EMBL" id="KAK1444573.1"/>
    </source>
</evidence>
<feature type="compositionally biased region" description="Polar residues" evidence="1">
    <location>
        <begin position="558"/>
        <end position="573"/>
    </location>
</feature>
<feature type="region of interest" description="Disordered" evidence="1">
    <location>
        <begin position="558"/>
        <end position="620"/>
    </location>
</feature>
<dbReference type="Proteomes" id="UP001230268">
    <property type="component" value="Unassembled WGS sequence"/>
</dbReference>
<evidence type="ECO:0000313" key="4">
    <source>
        <dbReference type="Proteomes" id="UP001230268"/>
    </source>
</evidence>
<dbReference type="InterPro" id="IPR050341">
    <property type="entry name" value="PP1_catalytic_subunit"/>
</dbReference>
<feature type="region of interest" description="Disordered" evidence="1">
    <location>
        <begin position="664"/>
        <end position="683"/>
    </location>
</feature>
<dbReference type="SMART" id="SM00156">
    <property type="entry name" value="PP2Ac"/>
    <property type="match status" value="1"/>
</dbReference>
<dbReference type="PANTHER" id="PTHR11668">
    <property type="entry name" value="SERINE/THREONINE PROTEIN PHOSPHATASE"/>
    <property type="match status" value="1"/>
</dbReference>
<evidence type="ECO:0000259" key="2">
    <source>
        <dbReference type="PROSITE" id="PS50222"/>
    </source>
</evidence>
<dbReference type="GO" id="GO:0005634">
    <property type="term" value="C:nucleus"/>
    <property type="evidence" value="ECO:0007669"/>
    <property type="project" value="TreeGrafter"/>
</dbReference>
<dbReference type="PROSITE" id="PS50222">
    <property type="entry name" value="EF_HAND_2"/>
    <property type="match status" value="1"/>
</dbReference>
<dbReference type="SUPFAM" id="SSF47473">
    <property type="entry name" value="EF-hand"/>
    <property type="match status" value="1"/>
</dbReference>
<feature type="compositionally biased region" description="Polar residues" evidence="1">
    <location>
        <begin position="586"/>
        <end position="597"/>
    </location>
</feature>
<reference evidence="3" key="1">
    <citation type="submission" date="2023-08" db="EMBL/GenBank/DDBJ databases">
        <title>Draft sequence of the Babesia gibsoni genome.</title>
        <authorList>
            <person name="Yamagishi J.Y."/>
            <person name="Xuan X.X."/>
        </authorList>
    </citation>
    <scope>NUCLEOTIDE SEQUENCE</scope>
    <source>
        <strain evidence="3">Azabu</strain>
    </source>
</reference>
<dbReference type="InterPro" id="IPR029052">
    <property type="entry name" value="Metallo-depent_PP-like"/>
</dbReference>